<protein>
    <submittedName>
        <fullName evidence="1">Uncharacterized protein</fullName>
    </submittedName>
</protein>
<evidence type="ECO:0000313" key="2">
    <source>
        <dbReference type="Proteomes" id="UP000054383"/>
    </source>
</evidence>
<evidence type="ECO:0000313" key="1">
    <source>
        <dbReference type="EMBL" id="CRG85260.1"/>
    </source>
</evidence>
<organism evidence="1 2">
    <name type="scientific">Talaromyces islandicus</name>
    <name type="common">Penicillium islandicum</name>
    <dbReference type="NCBI Taxonomy" id="28573"/>
    <lineage>
        <taxon>Eukaryota</taxon>
        <taxon>Fungi</taxon>
        <taxon>Dikarya</taxon>
        <taxon>Ascomycota</taxon>
        <taxon>Pezizomycotina</taxon>
        <taxon>Eurotiomycetes</taxon>
        <taxon>Eurotiomycetidae</taxon>
        <taxon>Eurotiales</taxon>
        <taxon>Trichocomaceae</taxon>
        <taxon>Talaromyces</taxon>
        <taxon>Talaromyces sect. Islandici</taxon>
    </lineage>
</organism>
<gene>
    <name evidence="1" type="ORF">PISL3812_02367</name>
</gene>
<accession>A0A0U1LS27</accession>
<proteinExistence type="predicted"/>
<keyword evidence="2" id="KW-1185">Reference proteome</keyword>
<dbReference type="OrthoDB" id="4225643at2759"/>
<dbReference type="Proteomes" id="UP000054383">
    <property type="component" value="Unassembled WGS sequence"/>
</dbReference>
<name>A0A0U1LS27_TALIS</name>
<dbReference type="AlphaFoldDB" id="A0A0U1LS27"/>
<dbReference type="EMBL" id="CVMT01000002">
    <property type="protein sequence ID" value="CRG85260.1"/>
    <property type="molecule type" value="Genomic_DNA"/>
</dbReference>
<sequence length="100" mass="11583">MAHGSTWSKDQIIYLIVMKLGTTYRWREIADLFRQKFPGTTVTGKDCESKFNKDLKIAEERFWVQRFKNEGIVPDCEEGGRVIGHLVLWLGELPLGDRVL</sequence>
<reference evidence="1 2" key="1">
    <citation type="submission" date="2015-04" db="EMBL/GenBank/DDBJ databases">
        <authorList>
            <person name="Syromyatnikov M.Y."/>
            <person name="Popov V.N."/>
        </authorList>
    </citation>
    <scope>NUCLEOTIDE SEQUENCE [LARGE SCALE GENOMIC DNA]</scope>
    <source>
        <strain evidence="1">WF-38-12</strain>
    </source>
</reference>